<dbReference type="SMART" id="SM00421">
    <property type="entry name" value="HTH_LUXR"/>
    <property type="match status" value="1"/>
</dbReference>
<evidence type="ECO:0000256" key="4">
    <source>
        <dbReference type="PROSITE-ProRule" id="PRU00169"/>
    </source>
</evidence>
<keyword evidence="2" id="KW-0238">DNA-binding</keyword>
<dbReference type="Gene3D" id="3.40.50.2300">
    <property type="match status" value="1"/>
</dbReference>
<dbReference type="EMBL" id="JAQQXQ010000018">
    <property type="protein sequence ID" value="MDC8755956.1"/>
    <property type="molecule type" value="Genomic_DNA"/>
</dbReference>
<proteinExistence type="predicted"/>
<evidence type="ECO:0000259" key="6">
    <source>
        <dbReference type="PROSITE" id="PS50110"/>
    </source>
</evidence>
<dbReference type="Proteomes" id="UP001216558">
    <property type="component" value="Unassembled WGS sequence"/>
</dbReference>
<dbReference type="SUPFAM" id="SSF52172">
    <property type="entry name" value="CheY-like"/>
    <property type="match status" value="1"/>
</dbReference>
<dbReference type="PRINTS" id="PR00038">
    <property type="entry name" value="HTHLUXR"/>
</dbReference>
<evidence type="ECO:0000256" key="3">
    <source>
        <dbReference type="ARBA" id="ARBA00023163"/>
    </source>
</evidence>
<comment type="caution">
    <text evidence="7">The sequence shown here is derived from an EMBL/GenBank/DDBJ whole genome shotgun (WGS) entry which is preliminary data.</text>
</comment>
<keyword evidence="8" id="KW-1185">Reference proteome</keyword>
<dbReference type="InterPro" id="IPR001789">
    <property type="entry name" value="Sig_transdc_resp-reg_receiver"/>
</dbReference>
<dbReference type="Gene3D" id="1.10.10.10">
    <property type="entry name" value="Winged helix-like DNA-binding domain superfamily/Winged helix DNA-binding domain"/>
    <property type="match status" value="1"/>
</dbReference>
<feature type="domain" description="HTH luxR-type" evidence="5">
    <location>
        <begin position="140"/>
        <end position="205"/>
    </location>
</feature>
<dbReference type="SUPFAM" id="SSF46894">
    <property type="entry name" value="C-terminal effector domain of the bipartite response regulators"/>
    <property type="match status" value="1"/>
</dbReference>
<dbReference type="RefSeq" id="WP_273679167.1">
    <property type="nucleotide sequence ID" value="NZ_JAQQXQ010000018.1"/>
</dbReference>
<dbReference type="Pfam" id="PF00196">
    <property type="entry name" value="GerE"/>
    <property type="match status" value="1"/>
</dbReference>
<dbReference type="InterPro" id="IPR000792">
    <property type="entry name" value="Tscrpt_reg_LuxR_C"/>
</dbReference>
<accession>A0ABT5JT64</accession>
<evidence type="ECO:0000313" key="7">
    <source>
        <dbReference type="EMBL" id="MDC8755956.1"/>
    </source>
</evidence>
<evidence type="ECO:0000256" key="2">
    <source>
        <dbReference type="ARBA" id="ARBA00023125"/>
    </source>
</evidence>
<dbReference type="InterPro" id="IPR036388">
    <property type="entry name" value="WH-like_DNA-bd_sf"/>
</dbReference>
<dbReference type="CDD" id="cd06170">
    <property type="entry name" value="LuxR_C_like"/>
    <property type="match status" value="1"/>
</dbReference>
<gene>
    <name evidence="7" type="ORF">OIK40_15015</name>
</gene>
<sequence>MQSEDFLSSKAMLHVVEADMNVRAELFRLGLSLGYHCEIFADFNELATHPPRSGIILLRDRPEDGGIGFAIDRLINLGIWLPVIAMDSQPAPGRIVQAIKDGALEYLSLPLDPERLTACLSRVKNEAKAVSDIRRRTVHSRTRLATLSCREREVLDALANGGSNKEIARELNISPRTVEIHRANMMGKLGAKHAADAIRIKLEHEIGRMSHYS</sequence>
<keyword evidence="1" id="KW-0805">Transcription regulation</keyword>
<reference evidence="7 8" key="1">
    <citation type="submission" date="2022-10" db="EMBL/GenBank/DDBJ databases">
        <title>Erythrobacter sp. sf7 Genome sequencing.</title>
        <authorList>
            <person name="Park S."/>
        </authorList>
    </citation>
    <scope>NUCLEOTIDE SEQUENCE [LARGE SCALE GENOMIC DNA]</scope>
    <source>
        <strain evidence="8">sf7</strain>
    </source>
</reference>
<dbReference type="PROSITE" id="PS50110">
    <property type="entry name" value="RESPONSE_REGULATORY"/>
    <property type="match status" value="1"/>
</dbReference>
<dbReference type="InterPro" id="IPR016032">
    <property type="entry name" value="Sig_transdc_resp-reg_C-effctor"/>
</dbReference>
<evidence type="ECO:0000256" key="1">
    <source>
        <dbReference type="ARBA" id="ARBA00023015"/>
    </source>
</evidence>
<dbReference type="PANTHER" id="PTHR44688:SF16">
    <property type="entry name" value="DNA-BINDING TRANSCRIPTIONAL ACTIVATOR DEVR_DOSR"/>
    <property type="match status" value="1"/>
</dbReference>
<name>A0ABT5JT64_9SPHN</name>
<dbReference type="PANTHER" id="PTHR44688">
    <property type="entry name" value="DNA-BINDING TRANSCRIPTIONAL ACTIVATOR DEVR_DOSR"/>
    <property type="match status" value="1"/>
</dbReference>
<evidence type="ECO:0000313" key="8">
    <source>
        <dbReference type="Proteomes" id="UP001216558"/>
    </source>
</evidence>
<feature type="domain" description="Response regulatory" evidence="6">
    <location>
        <begin position="12"/>
        <end position="124"/>
    </location>
</feature>
<dbReference type="InterPro" id="IPR011006">
    <property type="entry name" value="CheY-like_superfamily"/>
</dbReference>
<dbReference type="PROSITE" id="PS00622">
    <property type="entry name" value="HTH_LUXR_1"/>
    <property type="match status" value="1"/>
</dbReference>
<keyword evidence="3" id="KW-0804">Transcription</keyword>
<evidence type="ECO:0000259" key="5">
    <source>
        <dbReference type="PROSITE" id="PS50043"/>
    </source>
</evidence>
<comment type="caution">
    <text evidence="4">Lacks conserved residue(s) required for the propagation of feature annotation.</text>
</comment>
<organism evidence="7 8">
    <name type="scientific">Erythrobacter fulvus</name>
    <dbReference type="NCBI Taxonomy" id="2987523"/>
    <lineage>
        <taxon>Bacteria</taxon>
        <taxon>Pseudomonadati</taxon>
        <taxon>Pseudomonadota</taxon>
        <taxon>Alphaproteobacteria</taxon>
        <taxon>Sphingomonadales</taxon>
        <taxon>Erythrobacteraceae</taxon>
        <taxon>Erythrobacter/Porphyrobacter group</taxon>
        <taxon>Erythrobacter</taxon>
    </lineage>
</organism>
<protein>
    <submittedName>
        <fullName evidence="7">LuxR C-terminal-related transcriptional regulator</fullName>
    </submittedName>
</protein>
<dbReference type="PROSITE" id="PS50043">
    <property type="entry name" value="HTH_LUXR_2"/>
    <property type="match status" value="1"/>
</dbReference>